<evidence type="ECO:0000313" key="3">
    <source>
        <dbReference type="Proteomes" id="UP000076512"/>
    </source>
</evidence>
<reference evidence="2 3" key="1">
    <citation type="submission" date="2016-04" db="EMBL/GenBank/DDBJ databases">
        <authorList>
            <person name="Evans L.H."/>
            <person name="Alamgir A."/>
            <person name="Owens N."/>
            <person name="Weber N.D."/>
            <person name="Virtaneva K."/>
            <person name="Barbian K."/>
            <person name="Babar A."/>
            <person name="Rosenke K."/>
        </authorList>
    </citation>
    <scope>NUCLEOTIDE SEQUENCE [LARGE SCALE GENOMIC DNA]</scope>
    <source>
        <strain evidence="2 3">IFM 0406</strain>
    </source>
</reference>
<dbReference type="Pfam" id="PF13560">
    <property type="entry name" value="HTH_31"/>
    <property type="match status" value="1"/>
</dbReference>
<dbReference type="SMART" id="SM00530">
    <property type="entry name" value="HTH_XRE"/>
    <property type="match status" value="1"/>
</dbReference>
<comment type="caution">
    <text evidence="2">The sequence shown here is derived from an EMBL/GenBank/DDBJ whole genome shotgun (WGS) entry which is preliminary data.</text>
</comment>
<proteinExistence type="predicted"/>
<accession>A0A164JWB3</accession>
<keyword evidence="3" id="KW-1185">Reference proteome</keyword>
<gene>
    <name evidence="2" type="ORF">AWN90_40220</name>
</gene>
<dbReference type="Gene3D" id="1.10.260.40">
    <property type="entry name" value="lambda repressor-like DNA-binding domains"/>
    <property type="match status" value="1"/>
</dbReference>
<dbReference type="InterPro" id="IPR010982">
    <property type="entry name" value="Lambda_DNA-bd_dom_sf"/>
</dbReference>
<dbReference type="CDD" id="cd00093">
    <property type="entry name" value="HTH_XRE"/>
    <property type="match status" value="1"/>
</dbReference>
<feature type="domain" description="HTH cro/C1-type" evidence="1">
    <location>
        <begin position="11"/>
        <end position="66"/>
    </location>
</feature>
<protein>
    <recommendedName>
        <fullName evidence="1">HTH cro/C1-type domain-containing protein</fullName>
    </recommendedName>
</protein>
<sequence length="75" mass="8249">MDPLNVATADAVRRAIRRAGETQSAVARHVGISSTSWTRRMGARTSFRVPELVRIARVLDIGLDELTDKAMEIVS</sequence>
<dbReference type="AlphaFoldDB" id="A0A164JWB3"/>
<organism evidence="2 3">
    <name type="scientific">Nocardia terpenica</name>
    <dbReference type="NCBI Taxonomy" id="455432"/>
    <lineage>
        <taxon>Bacteria</taxon>
        <taxon>Bacillati</taxon>
        <taxon>Actinomycetota</taxon>
        <taxon>Actinomycetes</taxon>
        <taxon>Mycobacteriales</taxon>
        <taxon>Nocardiaceae</taxon>
        <taxon>Nocardia</taxon>
    </lineage>
</organism>
<dbReference type="EMBL" id="LWGR01000013">
    <property type="protein sequence ID" value="KZM70785.1"/>
    <property type="molecule type" value="Genomic_DNA"/>
</dbReference>
<evidence type="ECO:0000313" key="2">
    <source>
        <dbReference type="EMBL" id="KZM70785.1"/>
    </source>
</evidence>
<name>A0A164JWB3_9NOCA</name>
<dbReference type="GO" id="GO:0003677">
    <property type="term" value="F:DNA binding"/>
    <property type="evidence" value="ECO:0007669"/>
    <property type="project" value="InterPro"/>
</dbReference>
<evidence type="ECO:0000259" key="1">
    <source>
        <dbReference type="SMART" id="SM00530"/>
    </source>
</evidence>
<dbReference type="InterPro" id="IPR001387">
    <property type="entry name" value="Cro/C1-type_HTH"/>
</dbReference>
<dbReference type="SUPFAM" id="SSF47413">
    <property type="entry name" value="lambda repressor-like DNA-binding domains"/>
    <property type="match status" value="1"/>
</dbReference>
<dbReference type="Proteomes" id="UP000076512">
    <property type="component" value="Unassembled WGS sequence"/>
</dbReference>
<dbReference type="RefSeq" id="WP_067594384.1">
    <property type="nucleotide sequence ID" value="NZ_JABMCZ010000003.1"/>
</dbReference>